<reference evidence="2" key="1">
    <citation type="journal article" date="2012" name="J. Bacteriol.">
        <title>Genome Sequence of Streptomyces auratus Strain AGR0001, a Phoslactomycin-Producing Actinomycete.</title>
        <authorList>
            <person name="Han X."/>
            <person name="Li M."/>
            <person name="Ding Z."/>
            <person name="Zhao J."/>
            <person name="Ji K."/>
            <person name="Wen M."/>
            <person name="Lu T."/>
        </authorList>
    </citation>
    <scope>NUCLEOTIDE SEQUENCE [LARGE SCALE GENOMIC DNA]</scope>
    <source>
        <strain evidence="2">AGR0001</strain>
    </source>
</reference>
<comment type="caution">
    <text evidence="2">The sequence shown here is derived from an EMBL/GenBank/DDBJ whole genome shotgun (WGS) entry which is preliminary data.</text>
</comment>
<dbReference type="HOGENOM" id="CLU_2411801_0_0_11"/>
<sequence>MLFFRVVFSDWFIAMLFCSCCCSDAVVFAPKVSCTCPWSDQLMVFEIENSTVCDQSMGMGSVRLTYVCLEITSGGGCAMSFRSSMSGTPTVI</sequence>
<proteinExistence type="predicted"/>
<feature type="chain" id="PRO_5003745777" description="Secreted protein" evidence="1">
    <location>
        <begin position="26"/>
        <end position="92"/>
    </location>
</feature>
<evidence type="ECO:0000256" key="1">
    <source>
        <dbReference type="SAM" id="SignalP"/>
    </source>
</evidence>
<dbReference type="EMBL" id="AJGV01000068">
    <property type="protein sequence ID" value="EJJ07057.1"/>
    <property type="molecule type" value="Genomic_DNA"/>
</dbReference>
<feature type="signal peptide" evidence="1">
    <location>
        <begin position="1"/>
        <end position="25"/>
    </location>
</feature>
<name>J1S883_9ACTN</name>
<organism evidence="2">
    <name type="scientific">Streptomyces auratus AGR0001</name>
    <dbReference type="NCBI Taxonomy" id="1160718"/>
    <lineage>
        <taxon>Bacteria</taxon>
        <taxon>Bacillati</taxon>
        <taxon>Actinomycetota</taxon>
        <taxon>Actinomycetes</taxon>
        <taxon>Kitasatosporales</taxon>
        <taxon>Streptomycetaceae</taxon>
        <taxon>Streptomyces</taxon>
    </lineage>
</organism>
<protein>
    <recommendedName>
        <fullName evidence="3">Secreted protein</fullName>
    </recommendedName>
</protein>
<evidence type="ECO:0000313" key="2">
    <source>
        <dbReference type="EMBL" id="EJJ07057.1"/>
    </source>
</evidence>
<dbReference type="AlphaFoldDB" id="J1S883"/>
<evidence type="ECO:0008006" key="3">
    <source>
        <dbReference type="Google" id="ProtNLM"/>
    </source>
</evidence>
<keyword evidence="1" id="KW-0732">Signal</keyword>
<gene>
    <name evidence="2" type="ORF">SU9_10209</name>
</gene>
<accession>J1S883</accession>